<dbReference type="InterPro" id="IPR053865">
    <property type="entry name" value="DUF6934"/>
</dbReference>
<evidence type="ECO:0000313" key="1">
    <source>
        <dbReference type="EMBL" id="GAA4340897.1"/>
    </source>
</evidence>
<dbReference type="Pfam" id="PF22028">
    <property type="entry name" value="DUF6934"/>
    <property type="match status" value="1"/>
</dbReference>
<dbReference type="RefSeq" id="WP_345257551.1">
    <property type="nucleotide sequence ID" value="NZ_BAABGY010000014.1"/>
</dbReference>
<proteinExistence type="predicted"/>
<name>A0ABP8HLR4_9BACT</name>
<gene>
    <name evidence="1" type="ORF">GCM10023184_38920</name>
</gene>
<organism evidence="1 2">
    <name type="scientific">Flaviaesturariibacter amylovorans</name>
    <dbReference type="NCBI Taxonomy" id="1084520"/>
    <lineage>
        <taxon>Bacteria</taxon>
        <taxon>Pseudomonadati</taxon>
        <taxon>Bacteroidota</taxon>
        <taxon>Chitinophagia</taxon>
        <taxon>Chitinophagales</taxon>
        <taxon>Chitinophagaceae</taxon>
        <taxon>Flaviaestuariibacter</taxon>
    </lineage>
</organism>
<dbReference type="Proteomes" id="UP001501725">
    <property type="component" value="Unassembled WGS sequence"/>
</dbReference>
<reference evidence="2" key="1">
    <citation type="journal article" date="2019" name="Int. J. Syst. Evol. Microbiol.">
        <title>The Global Catalogue of Microorganisms (GCM) 10K type strain sequencing project: providing services to taxonomists for standard genome sequencing and annotation.</title>
        <authorList>
            <consortium name="The Broad Institute Genomics Platform"/>
            <consortium name="The Broad Institute Genome Sequencing Center for Infectious Disease"/>
            <person name="Wu L."/>
            <person name="Ma J."/>
        </authorList>
    </citation>
    <scope>NUCLEOTIDE SEQUENCE [LARGE SCALE GENOMIC DNA]</scope>
    <source>
        <strain evidence="2">JCM 17919</strain>
    </source>
</reference>
<keyword evidence="2" id="KW-1185">Reference proteome</keyword>
<accession>A0ABP8HLR4</accession>
<comment type="caution">
    <text evidence="1">The sequence shown here is derived from an EMBL/GenBank/DDBJ whole genome shotgun (WGS) entry which is preliminary data.</text>
</comment>
<protein>
    <submittedName>
        <fullName evidence="1">Uncharacterized protein</fullName>
    </submittedName>
</protein>
<sequence length="189" mass="22309">MALNVRIDFDREFNFTEISEDFRNGVFPTELIDGHSVPLKVEIHNEEMEFLPNVYNLAFGPMDARGGIDDKVQLTHKDYSAVFSTIMFEALGYLRKNPDHFLGVDGSNNERAALYHFLLKVNYDYLDQFFEFFGIKYYVRITRFGKTQYENPFDFQDIMPVPIRINKNDPRPRPMFNYFVFGLKKEQQA</sequence>
<evidence type="ECO:0000313" key="2">
    <source>
        <dbReference type="Proteomes" id="UP001501725"/>
    </source>
</evidence>
<dbReference type="EMBL" id="BAABGY010000014">
    <property type="protein sequence ID" value="GAA4340897.1"/>
    <property type="molecule type" value="Genomic_DNA"/>
</dbReference>